<feature type="compositionally biased region" description="Polar residues" evidence="1">
    <location>
        <begin position="268"/>
        <end position="280"/>
    </location>
</feature>
<dbReference type="Pfam" id="PF25540">
    <property type="entry name" value="DUF7923"/>
    <property type="match status" value="1"/>
</dbReference>
<evidence type="ECO:0000313" key="5">
    <source>
        <dbReference type="Proteomes" id="UP000193467"/>
    </source>
</evidence>
<feature type="compositionally biased region" description="Low complexity" evidence="1">
    <location>
        <begin position="319"/>
        <end position="342"/>
    </location>
</feature>
<comment type="caution">
    <text evidence="4">The sequence shown here is derived from an EMBL/GenBank/DDBJ whole genome shotgun (WGS) entry which is preliminary data.</text>
</comment>
<dbReference type="Pfam" id="PF25543">
    <property type="entry name" value="zf-CCCH_tandem"/>
    <property type="match status" value="1"/>
</dbReference>
<evidence type="ECO:0008006" key="6">
    <source>
        <dbReference type="Google" id="ProtNLM"/>
    </source>
</evidence>
<dbReference type="PANTHER" id="PTHR37543:SF1">
    <property type="entry name" value="CCCH ZINC FINGER DNA BINDING PROTEIN (AFU_ORTHOLOGUE AFUA_5G12760)"/>
    <property type="match status" value="1"/>
</dbReference>
<dbReference type="EMBL" id="MCGR01000071">
    <property type="protein sequence ID" value="ORY61912.1"/>
    <property type="molecule type" value="Genomic_DNA"/>
</dbReference>
<feature type="compositionally biased region" description="Basic and acidic residues" evidence="1">
    <location>
        <begin position="446"/>
        <end position="485"/>
    </location>
</feature>
<evidence type="ECO:0000259" key="2">
    <source>
        <dbReference type="Pfam" id="PF25540"/>
    </source>
</evidence>
<dbReference type="InterPro" id="IPR057654">
    <property type="entry name" value="Znf-CCCH_tandem"/>
</dbReference>
<dbReference type="OrthoDB" id="2528574at2759"/>
<feature type="domain" description="Tandem CCCH zinc finger" evidence="3">
    <location>
        <begin position="181"/>
        <end position="229"/>
    </location>
</feature>
<feature type="domain" description="DUF7923" evidence="2">
    <location>
        <begin position="2"/>
        <end position="57"/>
    </location>
</feature>
<reference evidence="4 5" key="1">
    <citation type="submission" date="2016-07" db="EMBL/GenBank/DDBJ databases">
        <title>Pervasive Adenine N6-methylation of Active Genes in Fungi.</title>
        <authorList>
            <consortium name="DOE Joint Genome Institute"/>
            <person name="Mondo S.J."/>
            <person name="Dannebaum R.O."/>
            <person name="Kuo R.C."/>
            <person name="Labutti K."/>
            <person name="Haridas S."/>
            <person name="Kuo A."/>
            <person name="Salamov A."/>
            <person name="Ahrendt S.R."/>
            <person name="Lipzen A."/>
            <person name="Sullivan W."/>
            <person name="Andreopoulos W.B."/>
            <person name="Clum A."/>
            <person name="Lindquist E."/>
            <person name="Daum C."/>
            <person name="Ramamoorthy G.K."/>
            <person name="Gryganskyi A."/>
            <person name="Culley D."/>
            <person name="Magnuson J.K."/>
            <person name="James T.Y."/>
            <person name="O'Malley M.A."/>
            <person name="Stajich J.E."/>
            <person name="Spatafora J.W."/>
            <person name="Visel A."/>
            <person name="Grigoriev I.V."/>
        </authorList>
    </citation>
    <scope>NUCLEOTIDE SEQUENCE [LARGE SCALE GENOMIC DNA]</scope>
    <source>
        <strain evidence="4 5">62-1032</strain>
    </source>
</reference>
<feature type="region of interest" description="Disordered" evidence="1">
    <location>
        <begin position="319"/>
        <end position="370"/>
    </location>
</feature>
<dbReference type="InterPro" id="IPR057683">
    <property type="entry name" value="DUF7923"/>
</dbReference>
<accession>A0A1Y2DRK8</accession>
<proteinExistence type="predicted"/>
<gene>
    <name evidence="4" type="ORF">BCR35DRAFT_195380</name>
</gene>
<protein>
    <recommendedName>
        <fullName evidence="6">C3H1-type domain-containing protein</fullName>
    </recommendedName>
</protein>
<feature type="compositionally biased region" description="Pro residues" evidence="1">
    <location>
        <begin position="227"/>
        <end position="236"/>
    </location>
</feature>
<organism evidence="4 5">
    <name type="scientific">Leucosporidium creatinivorum</name>
    <dbReference type="NCBI Taxonomy" id="106004"/>
    <lineage>
        <taxon>Eukaryota</taxon>
        <taxon>Fungi</taxon>
        <taxon>Dikarya</taxon>
        <taxon>Basidiomycota</taxon>
        <taxon>Pucciniomycotina</taxon>
        <taxon>Microbotryomycetes</taxon>
        <taxon>Leucosporidiales</taxon>
        <taxon>Leucosporidium</taxon>
    </lineage>
</organism>
<dbReference type="PANTHER" id="PTHR37543">
    <property type="entry name" value="CCCH ZINC FINGER DNA BINDING PROTEIN (AFU_ORTHOLOGUE AFUA_5G12760)"/>
    <property type="match status" value="1"/>
</dbReference>
<evidence type="ECO:0000313" key="4">
    <source>
        <dbReference type="EMBL" id="ORY61912.1"/>
    </source>
</evidence>
<feature type="region of interest" description="Disordered" evidence="1">
    <location>
        <begin position="421"/>
        <end position="485"/>
    </location>
</feature>
<feature type="region of interest" description="Disordered" evidence="1">
    <location>
        <begin position="227"/>
        <end position="280"/>
    </location>
</feature>
<dbReference type="InParanoid" id="A0A1Y2DRK8"/>
<keyword evidence="5" id="KW-1185">Reference proteome</keyword>
<evidence type="ECO:0000259" key="3">
    <source>
        <dbReference type="Pfam" id="PF25543"/>
    </source>
</evidence>
<evidence type="ECO:0000256" key="1">
    <source>
        <dbReference type="SAM" id="MobiDB-lite"/>
    </source>
</evidence>
<dbReference type="AlphaFoldDB" id="A0A1Y2DRK8"/>
<sequence>MVSSPRELDEFIASFNRAHPLYMLIDTPDPREISLQRQRALATIFTRFSQCRRLVLGRWALDLELMEMVSPSRMKSTDDAEKKPKFDEEVRFVEPFPGTWVPPHFRSREPKTIDMKGVLRKVPLRRGRGQLGMPKLNLNRGLHHQDPPICLHHYLMPDRCSSENCTFCHAYNIPPPIIEELRHHVAGTPCAIVADGFHCDDPECLFAHQCPRGLRCKRHGCDFGPHMHPPLPPPSSQPIMHQMGAPRGQQTPFADARAPPLAGAISSPKPNSAPFSPSRTARTFNPLVGVSGSLPAFPTKPSSLPNLGGVKLAASLPTSPAAPLPVSTSPRQPRPSPRSIQSWAQGITSPGDPAHPHPIAEPASHASPRQHVAGVGAVPAGQAPQDDQHGYSNSVDQEFAEMTDEQFEAYAAQLAKEEEEMLAAMSPGQRSKAATEGWGQDYDGYQEAHEGAGKAESDLFDDGKAKKGAPSKDDIWTGRKGEGVV</sequence>
<dbReference type="Proteomes" id="UP000193467">
    <property type="component" value="Unassembled WGS sequence"/>
</dbReference>
<name>A0A1Y2DRK8_9BASI</name>